<keyword evidence="5" id="KW-0349">Heme</keyword>
<evidence type="ECO:0000256" key="11">
    <source>
        <dbReference type="ARBA" id="ARBA00023136"/>
    </source>
</evidence>
<keyword evidence="6 13" id="KW-0812">Transmembrane</keyword>
<keyword evidence="16" id="KW-1185">Reference proteome</keyword>
<keyword evidence="4" id="KW-1003">Cell membrane</keyword>
<evidence type="ECO:0000256" key="10">
    <source>
        <dbReference type="ARBA" id="ARBA00023004"/>
    </source>
</evidence>
<evidence type="ECO:0000256" key="2">
    <source>
        <dbReference type="ARBA" id="ARBA00004651"/>
    </source>
</evidence>
<dbReference type="EMBL" id="JBHSCW010000009">
    <property type="protein sequence ID" value="MFC4352827.1"/>
    <property type="molecule type" value="Genomic_DNA"/>
</dbReference>
<evidence type="ECO:0000256" key="8">
    <source>
        <dbReference type="ARBA" id="ARBA00022982"/>
    </source>
</evidence>
<keyword evidence="11 13" id="KW-0472">Membrane</keyword>
<accession>A0ABV8UQ19</accession>
<evidence type="ECO:0000256" key="4">
    <source>
        <dbReference type="ARBA" id="ARBA00022475"/>
    </source>
</evidence>
<dbReference type="PANTHER" id="PTHR30529">
    <property type="entry name" value="CYTOCHROME B561"/>
    <property type="match status" value="1"/>
</dbReference>
<evidence type="ECO:0000259" key="14">
    <source>
        <dbReference type="SMART" id="SM00867"/>
    </source>
</evidence>
<evidence type="ECO:0000256" key="12">
    <source>
        <dbReference type="ARBA" id="ARBA00037975"/>
    </source>
</evidence>
<sequence length="368" mass="40868">MSVDAPVQRYHFVQRGLHWLLALVLVGQGIFGLYMVTMENSPQKIEFYNLHKSVGLTILVLVLLRLIWRWRHPAPPLPAHMPQWERLAARTSHALLYILMLAMPATGLIIGFASGLPTVIYGLFNLPSPIPANEDLMHSMSAVHFYLAAALLLVVLVHAAAALRHHFVLKDDVLRRMLPLLAGGLLATGLLLPGDAQATEWQTDYEESRLTFIGSQSGDEFEGEFEDFTADIVFDPETLEDSRVEVLIETASVNSGSSQRDNSIRDEGLLDVESYPEASFVADTFWETGEGQYEAEGELTLRETTREVTLPFTLEIEGEGPERQARAEGELTINRLDYGVGQGQWEDTSQVGAEIIIRFVIHAEASGS</sequence>
<organism evidence="15 16">
    <name type="scientific">Fodinicurvata halophila</name>
    <dbReference type="NCBI Taxonomy" id="1419723"/>
    <lineage>
        <taxon>Bacteria</taxon>
        <taxon>Pseudomonadati</taxon>
        <taxon>Pseudomonadota</taxon>
        <taxon>Alphaproteobacteria</taxon>
        <taxon>Rhodospirillales</taxon>
        <taxon>Rhodovibrionaceae</taxon>
        <taxon>Fodinicurvata</taxon>
    </lineage>
</organism>
<dbReference type="InterPro" id="IPR052168">
    <property type="entry name" value="Cytochrome_b561_oxidase"/>
</dbReference>
<dbReference type="InterPro" id="IPR016174">
    <property type="entry name" value="Di-haem_cyt_TM"/>
</dbReference>
<comment type="caution">
    <text evidence="15">The sequence shown here is derived from an EMBL/GenBank/DDBJ whole genome shotgun (WGS) entry which is preliminary data.</text>
</comment>
<protein>
    <submittedName>
        <fullName evidence="15">Cytochrome b/b6 domain-containing protein</fullName>
    </submittedName>
</protein>
<dbReference type="Proteomes" id="UP001595799">
    <property type="component" value="Unassembled WGS sequence"/>
</dbReference>
<reference evidence="16" key="1">
    <citation type="journal article" date="2019" name="Int. J. Syst. Evol. Microbiol.">
        <title>The Global Catalogue of Microorganisms (GCM) 10K type strain sequencing project: providing services to taxonomists for standard genome sequencing and annotation.</title>
        <authorList>
            <consortium name="The Broad Institute Genomics Platform"/>
            <consortium name="The Broad Institute Genome Sequencing Center for Infectious Disease"/>
            <person name="Wu L."/>
            <person name="Ma J."/>
        </authorList>
    </citation>
    <scope>NUCLEOTIDE SEQUENCE [LARGE SCALE GENOMIC DNA]</scope>
    <source>
        <strain evidence="16">CECT 8472</strain>
    </source>
</reference>
<keyword evidence="3" id="KW-0813">Transport</keyword>
<evidence type="ECO:0000256" key="1">
    <source>
        <dbReference type="ARBA" id="ARBA00001970"/>
    </source>
</evidence>
<feature type="domain" description="Lipid/polyisoprenoid-binding YceI-like" evidence="14">
    <location>
        <begin position="200"/>
        <end position="366"/>
    </location>
</feature>
<dbReference type="SUPFAM" id="SSF101874">
    <property type="entry name" value="YceI-like"/>
    <property type="match status" value="1"/>
</dbReference>
<feature type="transmembrane region" description="Helical" evidence="13">
    <location>
        <begin position="143"/>
        <end position="161"/>
    </location>
</feature>
<evidence type="ECO:0000313" key="16">
    <source>
        <dbReference type="Proteomes" id="UP001595799"/>
    </source>
</evidence>
<keyword evidence="8" id="KW-0249">Electron transport</keyword>
<dbReference type="RefSeq" id="WP_382423206.1">
    <property type="nucleotide sequence ID" value="NZ_JBHSCW010000009.1"/>
</dbReference>
<dbReference type="Gene3D" id="1.20.950.20">
    <property type="entry name" value="Transmembrane di-heme cytochromes, Chain C"/>
    <property type="match status" value="1"/>
</dbReference>
<dbReference type="InterPro" id="IPR036761">
    <property type="entry name" value="TTHA0802/YceI-like_sf"/>
</dbReference>
<dbReference type="InterPro" id="IPR007372">
    <property type="entry name" value="Lipid/polyisoprenoid-bd_YceI"/>
</dbReference>
<evidence type="ECO:0000256" key="13">
    <source>
        <dbReference type="SAM" id="Phobius"/>
    </source>
</evidence>
<feature type="transmembrane region" description="Helical" evidence="13">
    <location>
        <begin position="17"/>
        <end position="36"/>
    </location>
</feature>
<dbReference type="Gene3D" id="2.40.128.110">
    <property type="entry name" value="Lipid/polyisoprenoid-binding, YceI-like"/>
    <property type="match status" value="1"/>
</dbReference>
<gene>
    <name evidence="15" type="ORF">ACFOW6_14845</name>
</gene>
<keyword evidence="10" id="KW-0408">Iron</keyword>
<dbReference type="Pfam" id="PF04264">
    <property type="entry name" value="YceI"/>
    <property type="match status" value="1"/>
</dbReference>
<dbReference type="SUPFAM" id="SSF81342">
    <property type="entry name" value="Transmembrane di-heme cytochromes"/>
    <property type="match status" value="1"/>
</dbReference>
<dbReference type="SMART" id="SM00867">
    <property type="entry name" value="YceI"/>
    <property type="match status" value="1"/>
</dbReference>
<evidence type="ECO:0000256" key="7">
    <source>
        <dbReference type="ARBA" id="ARBA00022723"/>
    </source>
</evidence>
<dbReference type="PANTHER" id="PTHR30529:SF1">
    <property type="entry name" value="CYTOCHROME B561 HOMOLOG 2"/>
    <property type="match status" value="1"/>
</dbReference>
<comment type="subcellular location">
    <subcellularLocation>
        <location evidence="2">Cell membrane</location>
        <topology evidence="2">Multi-pass membrane protein</topology>
    </subcellularLocation>
</comment>
<dbReference type="Pfam" id="PF01292">
    <property type="entry name" value="Ni_hydr_CYTB"/>
    <property type="match status" value="1"/>
</dbReference>
<evidence type="ECO:0000313" key="15">
    <source>
        <dbReference type="EMBL" id="MFC4352827.1"/>
    </source>
</evidence>
<keyword evidence="9 13" id="KW-1133">Transmembrane helix</keyword>
<feature type="transmembrane region" description="Helical" evidence="13">
    <location>
        <begin position="94"/>
        <end position="123"/>
    </location>
</feature>
<comment type="similarity">
    <text evidence="12">Belongs to the cytochrome b561 family.</text>
</comment>
<feature type="transmembrane region" description="Helical" evidence="13">
    <location>
        <begin position="48"/>
        <end position="68"/>
    </location>
</feature>
<evidence type="ECO:0000256" key="3">
    <source>
        <dbReference type="ARBA" id="ARBA00022448"/>
    </source>
</evidence>
<proteinExistence type="inferred from homology"/>
<evidence type="ECO:0000256" key="5">
    <source>
        <dbReference type="ARBA" id="ARBA00022617"/>
    </source>
</evidence>
<comment type="cofactor">
    <cofactor evidence="1">
        <name>heme b</name>
        <dbReference type="ChEBI" id="CHEBI:60344"/>
    </cofactor>
</comment>
<dbReference type="InterPro" id="IPR011577">
    <property type="entry name" value="Cyt_b561_bac/Ni-Hgenase"/>
</dbReference>
<evidence type="ECO:0000256" key="6">
    <source>
        <dbReference type="ARBA" id="ARBA00022692"/>
    </source>
</evidence>
<name>A0ABV8UQ19_9PROT</name>
<keyword evidence="7" id="KW-0479">Metal-binding</keyword>
<evidence type="ECO:0000256" key="9">
    <source>
        <dbReference type="ARBA" id="ARBA00022989"/>
    </source>
</evidence>